<protein>
    <submittedName>
        <fullName evidence="2">Uncharacterized protein</fullName>
    </submittedName>
</protein>
<keyword evidence="1" id="KW-0175">Coiled coil</keyword>
<gene>
    <name evidence="2" type="ORF">HHI36_010809</name>
</gene>
<evidence type="ECO:0000313" key="2">
    <source>
        <dbReference type="EMBL" id="KAL3266646.1"/>
    </source>
</evidence>
<evidence type="ECO:0000256" key="1">
    <source>
        <dbReference type="SAM" id="Coils"/>
    </source>
</evidence>
<dbReference type="EMBL" id="JABFTP020000001">
    <property type="protein sequence ID" value="KAL3266646.1"/>
    <property type="molecule type" value="Genomic_DNA"/>
</dbReference>
<organism evidence="2 3">
    <name type="scientific">Cryptolaemus montrouzieri</name>
    <dbReference type="NCBI Taxonomy" id="559131"/>
    <lineage>
        <taxon>Eukaryota</taxon>
        <taxon>Metazoa</taxon>
        <taxon>Ecdysozoa</taxon>
        <taxon>Arthropoda</taxon>
        <taxon>Hexapoda</taxon>
        <taxon>Insecta</taxon>
        <taxon>Pterygota</taxon>
        <taxon>Neoptera</taxon>
        <taxon>Endopterygota</taxon>
        <taxon>Coleoptera</taxon>
        <taxon>Polyphaga</taxon>
        <taxon>Cucujiformia</taxon>
        <taxon>Coccinelloidea</taxon>
        <taxon>Coccinellidae</taxon>
        <taxon>Scymninae</taxon>
        <taxon>Scymnini</taxon>
        <taxon>Cryptolaemus</taxon>
    </lineage>
</organism>
<feature type="coiled-coil region" evidence="1">
    <location>
        <begin position="71"/>
        <end position="98"/>
    </location>
</feature>
<reference evidence="2 3" key="1">
    <citation type="journal article" date="2021" name="BMC Biol.">
        <title>Horizontally acquired antibacterial genes associated with adaptive radiation of ladybird beetles.</title>
        <authorList>
            <person name="Li H.S."/>
            <person name="Tang X.F."/>
            <person name="Huang Y.H."/>
            <person name="Xu Z.Y."/>
            <person name="Chen M.L."/>
            <person name="Du X.Y."/>
            <person name="Qiu B.Y."/>
            <person name="Chen P.T."/>
            <person name="Zhang W."/>
            <person name="Slipinski A."/>
            <person name="Escalona H.E."/>
            <person name="Waterhouse R.M."/>
            <person name="Zwick A."/>
            <person name="Pang H."/>
        </authorList>
    </citation>
    <scope>NUCLEOTIDE SEQUENCE [LARGE SCALE GENOMIC DNA]</scope>
    <source>
        <strain evidence="2">SYSU2018</strain>
    </source>
</reference>
<proteinExistence type="predicted"/>
<name>A0ABD2MJT3_9CUCU</name>
<keyword evidence="3" id="KW-1185">Reference proteome</keyword>
<comment type="caution">
    <text evidence="2">The sequence shown here is derived from an EMBL/GenBank/DDBJ whole genome shotgun (WGS) entry which is preliminary data.</text>
</comment>
<dbReference type="Proteomes" id="UP001516400">
    <property type="component" value="Unassembled WGS sequence"/>
</dbReference>
<dbReference type="AlphaFoldDB" id="A0ABD2MJT3"/>
<evidence type="ECO:0000313" key="3">
    <source>
        <dbReference type="Proteomes" id="UP001516400"/>
    </source>
</evidence>
<accession>A0ABD2MJT3</accession>
<sequence length="117" mass="13922">MAEVTVLSDIQSKEKCTELENYWKSRLEKQEKEASDILKECQAISEYNIIQSELEKMNSSYSNVQNKLYRLIKELKEKETLKNEVNKLLNEKQTYETTILRCQETINILKEDLRIRS</sequence>